<name>A0A2A4YSA9_9PROT</name>
<comment type="caution">
    <text evidence="2">The sequence shown here is derived from an EMBL/GenBank/DDBJ whole genome shotgun (WGS) entry which is preliminary data.</text>
</comment>
<feature type="transmembrane region" description="Helical" evidence="1">
    <location>
        <begin position="84"/>
        <end position="104"/>
    </location>
</feature>
<evidence type="ECO:0008006" key="3">
    <source>
        <dbReference type="Google" id="ProtNLM"/>
    </source>
</evidence>
<dbReference type="EMBL" id="NVUS01000028">
    <property type="protein sequence ID" value="PCI97611.1"/>
    <property type="molecule type" value="Genomic_DNA"/>
</dbReference>
<keyword evidence="1" id="KW-0812">Transmembrane</keyword>
<evidence type="ECO:0000313" key="2">
    <source>
        <dbReference type="EMBL" id="PCI97611.1"/>
    </source>
</evidence>
<evidence type="ECO:0000256" key="1">
    <source>
        <dbReference type="SAM" id="Phobius"/>
    </source>
</evidence>
<accession>A0A2A4YSA9</accession>
<keyword evidence="1" id="KW-0472">Membrane</keyword>
<feature type="transmembrane region" description="Helical" evidence="1">
    <location>
        <begin position="12"/>
        <end position="37"/>
    </location>
</feature>
<feature type="transmembrane region" description="Helical" evidence="1">
    <location>
        <begin position="57"/>
        <end position="77"/>
    </location>
</feature>
<gene>
    <name evidence="2" type="ORF">COB13_15450</name>
</gene>
<dbReference type="AlphaFoldDB" id="A0A2A4YSA9"/>
<sequence length="143" mass="15929">MTEKMKLSMWFWIAAIVALLWNLMGVSAFFMQVSMSADDMAKLPEAQRMALEANPTWFNIAFGTSVIAGALGCVFMLMRKSLAILAFIISFAAVLVQMLYSFFLSEHITDYGPGEVVMPLMIIAVGALLIWFARSSRDKGWIS</sequence>
<organism evidence="2">
    <name type="scientific">OCS116 cluster bacterium</name>
    <dbReference type="NCBI Taxonomy" id="2030921"/>
    <lineage>
        <taxon>Bacteria</taxon>
        <taxon>Pseudomonadati</taxon>
        <taxon>Pseudomonadota</taxon>
        <taxon>Alphaproteobacteria</taxon>
        <taxon>OCS116 cluster</taxon>
    </lineage>
</organism>
<reference evidence="2" key="2">
    <citation type="journal article" date="2018" name="ISME J.">
        <title>A dynamic microbial community with high functional redundancy inhabits the cold, oxic subseafloor aquifer.</title>
        <authorList>
            <person name="Tully B.J."/>
            <person name="Wheat C.G."/>
            <person name="Glazer B.T."/>
            <person name="Huber J.A."/>
        </authorList>
    </citation>
    <scope>NUCLEOTIDE SEQUENCE</scope>
    <source>
        <strain evidence="2">NORP83</strain>
    </source>
</reference>
<proteinExistence type="predicted"/>
<protein>
    <recommendedName>
        <fullName evidence="3">Sugar transporter</fullName>
    </recommendedName>
</protein>
<reference key="1">
    <citation type="submission" date="2017-08" db="EMBL/GenBank/DDBJ databases">
        <title>A dynamic microbial community with high functional redundancy inhabits the cold, oxic subseafloor aquifer.</title>
        <authorList>
            <person name="Tully B.J."/>
            <person name="Wheat C.G."/>
            <person name="Glazer B.T."/>
            <person name="Huber J.A."/>
        </authorList>
    </citation>
    <scope>NUCLEOTIDE SEQUENCE [LARGE SCALE GENOMIC DNA]</scope>
</reference>
<keyword evidence="1" id="KW-1133">Transmembrane helix</keyword>
<feature type="transmembrane region" description="Helical" evidence="1">
    <location>
        <begin position="116"/>
        <end position="133"/>
    </location>
</feature>